<dbReference type="Gene3D" id="3.40.140.70">
    <property type="entry name" value="Ubiquitin-like modifier-activating enzyme ATG7 N-terminal domain"/>
    <property type="match status" value="1"/>
</dbReference>
<dbReference type="FunFam" id="3.40.140.70:FF:000001">
    <property type="entry name" value="Ubiquitin-like modifier-activating enzyme atg7"/>
    <property type="match status" value="1"/>
</dbReference>
<comment type="similarity">
    <text evidence="1">Belongs to the ATG7 family.</text>
</comment>
<dbReference type="PANTHER" id="PTHR10953">
    <property type="entry name" value="UBIQUITIN-ACTIVATING ENZYME E1"/>
    <property type="match status" value="1"/>
</dbReference>
<keyword evidence="11" id="KW-0175">Coiled coil</keyword>
<reference evidence="15" key="1">
    <citation type="submission" date="2025-08" db="UniProtKB">
        <authorList>
            <consortium name="Ensembl"/>
        </authorList>
    </citation>
    <scope>IDENTIFICATION</scope>
</reference>
<dbReference type="Gene3D" id="3.40.50.720">
    <property type="entry name" value="NAD(P)-binding Rossmann-like Domain"/>
    <property type="match status" value="1"/>
</dbReference>
<evidence type="ECO:0000256" key="9">
    <source>
        <dbReference type="ARBA" id="ARBA00030242"/>
    </source>
</evidence>
<dbReference type="Gene3D" id="3.40.140.100">
    <property type="entry name" value="Ubiquitin-like modifier-activating enzyme ATG7 C-terminal domain"/>
    <property type="match status" value="1"/>
</dbReference>
<evidence type="ECO:0000256" key="10">
    <source>
        <dbReference type="ARBA" id="ARBA00032823"/>
    </source>
</evidence>
<keyword evidence="6" id="KW-0653">Protein transport</keyword>
<feature type="compositionally biased region" description="Basic and acidic residues" evidence="12">
    <location>
        <begin position="461"/>
        <end position="471"/>
    </location>
</feature>
<dbReference type="GO" id="GO:0019779">
    <property type="term" value="F:Atg8 activating enzyme activity"/>
    <property type="evidence" value="ECO:0007669"/>
    <property type="project" value="TreeGrafter"/>
</dbReference>
<dbReference type="InterPro" id="IPR042523">
    <property type="entry name" value="Atg7_N_2"/>
</dbReference>
<dbReference type="GO" id="GO:0000422">
    <property type="term" value="P:autophagy of mitochondrion"/>
    <property type="evidence" value="ECO:0007669"/>
    <property type="project" value="TreeGrafter"/>
</dbReference>
<accession>A0A8C2G6F8</accession>
<dbReference type="GO" id="GO:0034727">
    <property type="term" value="P:piecemeal microautophagy of the nucleus"/>
    <property type="evidence" value="ECO:0007669"/>
    <property type="project" value="TreeGrafter"/>
</dbReference>
<dbReference type="GO" id="GO:0006995">
    <property type="term" value="P:cellular response to nitrogen starvation"/>
    <property type="evidence" value="ECO:0007669"/>
    <property type="project" value="TreeGrafter"/>
</dbReference>
<proteinExistence type="inferred from homology"/>
<keyword evidence="5" id="KW-0833">Ubl conjugation pathway</keyword>
<dbReference type="Ensembl" id="ENSCCRT00020071463.1">
    <property type="protein sequence ID" value="ENSCCRP00020064921.1"/>
    <property type="gene ID" value="ENSCCRG00020030597.1"/>
</dbReference>
<dbReference type="Proteomes" id="UP000694701">
    <property type="component" value="Unplaced"/>
</dbReference>
<evidence type="ECO:0000256" key="11">
    <source>
        <dbReference type="SAM" id="Coils"/>
    </source>
</evidence>
<name>A0A8C2G6F8_CYPCA</name>
<evidence type="ECO:0000256" key="12">
    <source>
        <dbReference type="SAM" id="MobiDB-lite"/>
    </source>
</evidence>
<keyword evidence="7" id="KW-0072">Autophagy</keyword>
<evidence type="ECO:0000256" key="3">
    <source>
        <dbReference type="ARBA" id="ARBA00018730"/>
    </source>
</evidence>
<dbReference type="InterPro" id="IPR035985">
    <property type="entry name" value="Ubiquitin-activating_enz"/>
</dbReference>
<dbReference type="InterPro" id="IPR032197">
    <property type="entry name" value="Atg7_N"/>
</dbReference>
<evidence type="ECO:0000313" key="15">
    <source>
        <dbReference type="Ensembl" id="ENSCCRP00020064921.1"/>
    </source>
</evidence>
<sequence length="673" mass="74783">RTRNLFDGDLKLQFAPFCSALEAGFWHQLTQKKLNDFRLDESPKNIKGYYYNGDAAGLPTRLTLEFSAFDVDGASPARCCPASGTLYNTNTLEAFKTTDKKALLDKAANEIWSTIQSGAALEDSSILNKFILLTFADLKKYHFYYWFCSPALCFLEGVQLEQEPVSLEQSFSAKQYMHFYSLNSNHVLSATSIHFLLKYTEESVEVAHLKDLISFFPDLKKITVCVYDPCTLPQHPAWPLRNVLVLLAKQWGSQLDVLEVLCFRDRTLQGSRSIQHSIIFRVKLPDLTASAVCPKSVGWEKNPKGAMGPRSVNLSECMDPKRLVDKVVSTRCLLLGAGTLGCSVARTLMVRTIWLACETKALAAVDRLKKIFPGVLAEGHNMSIPMPGHPVNFSELTMAQARQDVEQLEKLISEHDVVFLLMDTRESRWLPTVIAASQRKLIVNAALGFDTFVVMRHGLKKPKDSQSKETRPMSASSNSSSSSTAAATITPGASLFSNIPGHRLGCYFCNNVVAPGDSTRDRTLDQQCTVSHPGLAMIAGALAVELMVSIIQHPEGGYAVASSSDDRMNEPPTSLGPVPHQVSYELLRSWLNIKYNLFWVNLTGNLWSVFNLSIYGVQFLAKVFNSSHSFLEDQTGLTLLHQETQAAEVRLFITLCVLMFTFRPEPDVTVPSL</sequence>
<evidence type="ECO:0000313" key="16">
    <source>
        <dbReference type="Proteomes" id="UP000694701"/>
    </source>
</evidence>
<evidence type="ECO:0000256" key="8">
    <source>
        <dbReference type="ARBA" id="ARBA00029897"/>
    </source>
</evidence>
<dbReference type="InterPro" id="IPR000594">
    <property type="entry name" value="ThiF_NAD_FAD-bd"/>
</dbReference>
<evidence type="ECO:0000256" key="7">
    <source>
        <dbReference type="ARBA" id="ARBA00023006"/>
    </source>
</evidence>
<dbReference type="Pfam" id="PF00899">
    <property type="entry name" value="ThiF"/>
    <property type="match status" value="1"/>
</dbReference>
<dbReference type="GO" id="GO:0032446">
    <property type="term" value="P:protein modification by small protein conjugation"/>
    <property type="evidence" value="ECO:0007669"/>
    <property type="project" value="TreeGrafter"/>
</dbReference>
<dbReference type="Pfam" id="PF16420">
    <property type="entry name" value="ATG7_N"/>
    <property type="match status" value="1"/>
</dbReference>
<evidence type="ECO:0000256" key="4">
    <source>
        <dbReference type="ARBA" id="ARBA00022448"/>
    </source>
</evidence>
<feature type="compositionally biased region" description="Low complexity" evidence="12">
    <location>
        <begin position="474"/>
        <end position="484"/>
    </location>
</feature>
<dbReference type="GO" id="GO:0000407">
    <property type="term" value="C:phagophore assembly site"/>
    <property type="evidence" value="ECO:0007669"/>
    <property type="project" value="TreeGrafter"/>
</dbReference>
<organism evidence="15 16">
    <name type="scientific">Cyprinus carpio</name>
    <name type="common">Common carp</name>
    <dbReference type="NCBI Taxonomy" id="7962"/>
    <lineage>
        <taxon>Eukaryota</taxon>
        <taxon>Metazoa</taxon>
        <taxon>Chordata</taxon>
        <taxon>Craniata</taxon>
        <taxon>Vertebrata</taxon>
        <taxon>Euteleostomi</taxon>
        <taxon>Actinopterygii</taxon>
        <taxon>Neopterygii</taxon>
        <taxon>Teleostei</taxon>
        <taxon>Ostariophysi</taxon>
        <taxon>Cypriniformes</taxon>
        <taxon>Cyprinidae</taxon>
        <taxon>Cyprininae</taxon>
        <taxon>Cyprinus</taxon>
    </lineage>
</organism>
<feature type="domain" description="Ubiquitin-like modifier-activating enzyme Atg7 N-terminal" evidence="14">
    <location>
        <begin position="12"/>
        <end position="318"/>
    </location>
</feature>
<dbReference type="GO" id="GO:0015031">
    <property type="term" value="P:protein transport"/>
    <property type="evidence" value="ECO:0007669"/>
    <property type="project" value="UniProtKB-KW"/>
</dbReference>
<feature type="domain" description="THIF-type NAD/FAD binding fold" evidence="13">
    <location>
        <begin position="358"/>
        <end position="556"/>
    </location>
</feature>
<evidence type="ECO:0000259" key="13">
    <source>
        <dbReference type="Pfam" id="PF00899"/>
    </source>
</evidence>
<dbReference type="GO" id="GO:0000045">
    <property type="term" value="P:autophagosome assembly"/>
    <property type="evidence" value="ECO:0007669"/>
    <property type="project" value="TreeGrafter"/>
</dbReference>
<dbReference type="GO" id="GO:0019778">
    <property type="term" value="F:Atg12 activating enzyme activity"/>
    <property type="evidence" value="ECO:0007669"/>
    <property type="project" value="TreeGrafter"/>
</dbReference>
<keyword evidence="4" id="KW-0813">Transport</keyword>
<dbReference type="FunFam" id="3.40.140.100:FF:000001">
    <property type="entry name" value="Ubiquitin-like modifier-activating enzyme ATG7"/>
    <property type="match status" value="1"/>
</dbReference>
<evidence type="ECO:0000256" key="2">
    <source>
        <dbReference type="ARBA" id="ARBA00017647"/>
    </source>
</evidence>
<dbReference type="AlphaFoldDB" id="A0A8C2G6F8"/>
<evidence type="ECO:0000256" key="6">
    <source>
        <dbReference type="ARBA" id="ARBA00022927"/>
    </source>
</evidence>
<dbReference type="InterPro" id="IPR042522">
    <property type="entry name" value="Atg7_N_1"/>
</dbReference>
<dbReference type="InterPro" id="IPR045886">
    <property type="entry name" value="ThiF/MoeB/HesA"/>
</dbReference>
<dbReference type="SUPFAM" id="SSF69572">
    <property type="entry name" value="Activating enzymes of the ubiquitin-like proteins"/>
    <property type="match status" value="1"/>
</dbReference>
<dbReference type="PANTHER" id="PTHR10953:SF3">
    <property type="entry name" value="UBIQUITIN-LIKE MODIFIER-ACTIVATING ENZYME ATG7"/>
    <property type="match status" value="1"/>
</dbReference>
<feature type="coiled-coil region" evidence="11">
    <location>
        <begin position="391"/>
        <end position="418"/>
    </location>
</feature>
<evidence type="ECO:0000256" key="5">
    <source>
        <dbReference type="ARBA" id="ARBA00022786"/>
    </source>
</evidence>
<protein>
    <recommendedName>
        <fullName evidence="2">Ubiquitin-like modifier-activating enzyme ATG7</fullName>
    </recommendedName>
    <alternativeName>
        <fullName evidence="8 10">ATG12-activating enzyme E1 ATG7</fullName>
    </alternativeName>
    <alternativeName>
        <fullName evidence="9">Autophagy-related protein 7</fullName>
    </alternativeName>
    <alternativeName>
        <fullName evidence="3">Ubiquitin-like modifier-activating enzyme atg7</fullName>
    </alternativeName>
</protein>
<evidence type="ECO:0000256" key="1">
    <source>
        <dbReference type="ARBA" id="ARBA00010931"/>
    </source>
</evidence>
<feature type="region of interest" description="Disordered" evidence="12">
    <location>
        <begin position="460"/>
        <end position="484"/>
    </location>
</feature>
<evidence type="ECO:0000259" key="14">
    <source>
        <dbReference type="Pfam" id="PF16420"/>
    </source>
</evidence>